<dbReference type="Pfam" id="PF13620">
    <property type="entry name" value="CarboxypepD_reg"/>
    <property type="match status" value="1"/>
</dbReference>
<keyword evidence="4" id="KW-1185">Reference proteome</keyword>
<keyword evidence="1" id="KW-0732">Signal</keyword>
<sequence>MKYLGLCMAVFCCLTVKAQQLQGYIFDQAKEPVEGVAVMLQTVDSAFVEGTITDANGLFRLTNRPAKFRLKLQHLAYQTKFVEEGMLRDTLYLEDNTEFLDEVVIKAERPLVRVEDGRLSYDLAALSQRKSISNAYEAIKELPGISESDGALSLAGAASLAVIINGKPTTMTAGQLETLLKSTPVDRIEKAEVMYSAPPQYHVRGAAVNLVMKRAATSSFQGEVKTGYNNQYYSSGYMNGNFRLTTPQYAFDFMYNAGQMKGFTHIKTESNHTLKDKVYEIRQEQNLSEKGWQHDLRGAFEYNLPENGWLSLAYTGSFSPSDKGDSRTSGSYQESHVSRQGDSWMHNVAASYRSGFGLDLNMDYTSYKSGKEQHLKSTLRDEQANSFDLSGEQTIYRYSFMADQKHELANNWKLGYGAAYALVKDDDAQTYSNVAGDLETQNTSSKLEEHTASFYVNVDKKLSERTTFSVSGTGEYYTIGDYHKWSVYPQASLTFMSSPDQIFQFSLSSDKAYPSYWDMQSSITYLDGYAEIHGSPELRPMSSYNVNANYILKRKYIFTLFYTHKKDFFTQAAYQATDRLALIYKTQNWNYMQNWGVNVIVPFKAGSWLDSRFSVAGFLLKEKCDDYFDIPFDRSKYVTSLSLKNNFRVSKHISFDLDASYQSPAIQGTYDIENVFNLTVGGKWIFCGDRATLTLRCTDLLELGTPKATIAYKGQNLIMDSGYYNRRVAVSFSYKFGGYKDKDHKKVDVSRFGH</sequence>
<dbReference type="Pfam" id="PF14905">
    <property type="entry name" value="OMP_b-brl_3"/>
    <property type="match status" value="1"/>
</dbReference>
<feature type="chain" id="PRO_5032616553" description="Outer membrane protein beta-barrel domain-containing protein" evidence="1">
    <location>
        <begin position="19"/>
        <end position="754"/>
    </location>
</feature>
<dbReference type="EMBL" id="JACIER010000016">
    <property type="protein sequence ID" value="MBB4045602.1"/>
    <property type="molecule type" value="Genomic_DNA"/>
</dbReference>
<dbReference type="InterPro" id="IPR041700">
    <property type="entry name" value="OMP_b-brl_3"/>
</dbReference>
<gene>
    <name evidence="3" type="ORF">GGR06_003417</name>
</gene>
<accession>A0A840DB45</accession>
<evidence type="ECO:0000256" key="1">
    <source>
        <dbReference type="SAM" id="SignalP"/>
    </source>
</evidence>
<dbReference type="SMR" id="A0A840DB45"/>
<name>A0A840DB45_9BACE</name>
<dbReference type="RefSeq" id="WP_044163033.1">
    <property type="nucleotide sequence ID" value="NZ_JACIER010000016.1"/>
</dbReference>
<dbReference type="SUPFAM" id="SSF56935">
    <property type="entry name" value="Porins"/>
    <property type="match status" value="1"/>
</dbReference>
<evidence type="ECO:0000313" key="3">
    <source>
        <dbReference type="EMBL" id="MBB4045602.1"/>
    </source>
</evidence>
<feature type="domain" description="Outer membrane protein beta-barrel" evidence="2">
    <location>
        <begin position="358"/>
        <end position="734"/>
    </location>
</feature>
<protein>
    <recommendedName>
        <fullName evidence="2">Outer membrane protein beta-barrel domain-containing protein</fullName>
    </recommendedName>
</protein>
<reference evidence="3" key="1">
    <citation type="submission" date="2020-08" db="EMBL/GenBank/DDBJ databases">
        <title>Genomic Encyclopedia of Type Strains, Phase IV (KMG-IV): sequencing the most valuable type-strain genomes for metagenomic binning, comparative biology and taxonomic classification.</title>
        <authorList>
            <person name="Goeker M."/>
        </authorList>
    </citation>
    <scope>NUCLEOTIDE SEQUENCE [LARGE SCALE GENOMIC DNA]</scope>
    <source>
        <strain evidence="3">DSM 105720</strain>
    </source>
</reference>
<organism evidence="3 4">
    <name type="scientific">Bacteroides reticulotermitis</name>
    <dbReference type="NCBI Taxonomy" id="1133319"/>
    <lineage>
        <taxon>Bacteria</taxon>
        <taxon>Pseudomonadati</taxon>
        <taxon>Bacteroidota</taxon>
        <taxon>Bacteroidia</taxon>
        <taxon>Bacteroidales</taxon>
        <taxon>Bacteroidaceae</taxon>
        <taxon>Bacteroides</taxon>
    </lineage>
</organism>
<dbReference type="Proteomes" id="UP000560658">
    <property type="component" value="Unassembled WGS sequence"/>
</dbReference>
<dbReference type="InterPro" id="IPR008969">
    <property type="entry name" value="CarboxyPept-like_regulatory"/>
</dbReference>
<feature type="signal peptide" evidence="1">
    <location>
        <begin position="1"/>
        <end position="18"/>
    </location>
</feature>
<comment type="caution">
    <text evidence="3">The sequence shown here is derived from an EMBL/GenBank/DDBJ whole genome shotgun (WGS) entry which is preliminary data.</text>
</comment>
<proteinExistence type="predicted"/>
<evidence type="ECO:0000259" key="2">
    <source>
        <dbReference type="Pfam" id="PF14905"/>
    </source>
</evidence>
<dbReference type="SUPFAM" id="SSF49464">
    <property type="entry name" value="Carboxypeptidase regulatory domain-like"/>
    <property type="match status" value="1"/>
</dbReference>
<dbReference type="AlphaFoldDB" id="A0A840DB45"/>
<evidence type="ECO:0000313" key="4">
    <source>
        <dbReference type="Proteomes" id="UP000560658"/>
    </source>
</evidence>